<dbReference type="Proteomes" id="UP000234275">
    <property type="component" value="Unassembled WGS sequence"/>
</dbReference>
<comment type="similarity">
    <text evidence="2">Belongs to the major facilitator superfamily. Monocarboxylate porter (TC 2.A.1.13) family.</text>
</comment>
<dbReference type="Pfam" id="PF07690">
    <property type="entry name" value="MFS_1"/>
    <property type="match status" value="1"/>
</dbReference>
<reference evidence="6 7" key="1">
    <citation type="submission" date="2016-12" db="EMBL/GenBank/DDBJ databases">
        <title>The genomes of Aspergillus section Nigri reveals drivers in fungal speciation.</title>
        <authorList>
            <consortium name="DOE Joint Genome Institute"/>
            <person name="Vesth T.C."/>
            <person name="Nybo J."/>
            <person name="Theobald S."/>
            <person name="Brandl J."/>
            <person name="Frisvad J.C."/>
            <person name="Nielsen K.F."/>
            <person name="Lyhne E.K."/>
            <person name="Kogle M.E."/>
            <person name="Kuo A."/>
            <person name="Riley R."/>
            <person name="Clum A."/>
            <person name="Nolan M."/>
            <person name="Lipzen A."/>
            <person name="Salamov A."/>
            <person name="Henrissat B."/>
            <person name="Wiebenga A."/>
            <person name="De Vries R.P."/>
            <person name="Grigoriev I.V."/>
            <person name="Mortensen U.H."/>
            <person name="Andersen M.R."/>
            <person name="Baker S.E."/>
        </authorList>
    </citation>
    <scope>NUCLEOTIDE SEQUENCE [LARGE SCALE GENOMIC DNA]</scope>
    <source>
        <strain evidence="6 7">IBT 23096</strain>
    </source>
</reference>
<name>A0A2I2G840_9EURO</name>
<proteinExistence type="inferred from homology"/>
<evidence type="ECO:0000259" key="5">
    <source>
        <dbReference type="PROSITE" id="PS50850"/>
    </source>
</evidence>
<dbReference type="CDD" id="cd17352">
    <property type="entry name" value="MFS_MCT_SLC16"/>
    <property type="match status" value="1"/>
</dbReference>
<feature type="transmembrane region" description="Helical" evidence="4">
    <location>
        <begin position="44"/>
        <end position="65"/>
    </location>
</feature>
<keyword evidence="7" id="KW-1185">Reference proteome</keyword>
<dbReference type="PANTHER" id="PTHR11360">
    <property type="entry name" value="MONOCARBOXYLATE TRANSPORTER"/>
    <property type="match status" value="1"/>
</dbReference>
<feature type="transmembrane region" description="Helical" evidence="4">
    <location>
        <begin position="246"/>
        <end position="268"/>
    </location>
</feature>
<keyword evidence="4" id="KW-1133">Transmembrane helix</keyword>
<feature type="transmembrane region" description="Helical" evidence="4">
    <location>
        <begin position="85"/>
        <end position="107"/>
    </location>
</feature>
<feature type="transmembrane region" description="Helical" evidence="4">
    <location>
        <begin position="145"/>
        <end position="165"/>
    </location>
</feature>
<keyword evidence="4" id="KW-0812">Transmembrane</keyword>
<dbReference type="EMBL" id="MSFO01000004">
    <property type="protein sequence ID" value="PLB49013.1"/>
    <property type="molecule type" value="Genomic_DNA"/>
</dbReference>
<evidence type="ECO:0000256" key="1">
    <source>
        <dbReference type="ARBA" id="ARBA00004141"/>
    </source>
</evidence>
<dbReference type="OrthoDB" id="6499973at2759"/>
<feature type="transmembrane region" description="Helical" evidence="4">
    <location>
        <begin position="335"/>
        <end position="359"/>
    </location>
</feature>
<feature type="transmembrane region" description="Helical" evidence="4">
    <location>
        <begin position="280"/>
        <end position="302"/>
    </location>
</feature>
<dbReference type="InterPro" id="IPR020846">
    <property type="entry name" value="MFS_dom"/>
</dbReference>
<feature type="domain" description="Major facilitator superfamily (MFS) profile" evidence="5">
    <location>
        <begin position="245"/>
        <end position="432"/>
    </location>
</feature>
<dbReference type="PANTHER" id="PTHR11360:SF319">
    <property type="entry name" value="MAJOR FACILITATOR SUPERFAMILY (MFS) PROFILE DOMAIN-CONTAINING PROTEIN"/>
    <property type="match status" value="1"/>
</dbReference>
<comment type="caution">
    <text evidence="6">The sequence shown here is derived from an EMBL/GenBank/DDBJ whole genome shotgun (WGS) entry which is preliminary data.</text>
</comment>
<dbReference type="GeneID" id="36551881"/>
<dbReference type="GO" id="GO:0016020">
    <property type="term" value="C:membrane"/>
    <property type="evidence" value="ECO:0007669"/>
    <property type="project" value="UniProtKB-SubCell"/>
</dbReference>
<keyword evidence="4" id="KW-0472">Membrane</keyword>
<gene>
    <name evidence="6" type="ORF">P170DRAFT_356875</name>
</gene>
<evidence type="ECO:0000256" key="4">
    <source>
        <dbReference type="SAM" id="Phobius"/>
    </source>
</evidence>
<evidence type="ECO:0000256" key="3">
    <source>
        <dbReference type="SAM" id="MobiDB-lite"/>
    </source>
</evidence>
<dbReference type="AlphaFoldDB" id="A0A2I2G840"/>
<dbReference type="GO" id="GO:0022857">
    <property type="term" value="F:transmembrane transporter activity"/>
    <property type="evidence" value="ECO:0007669"/>
    <property type="project" value="InterPro"/>
</dbReference>
<feature type="region of interest" description="Disordered" evidence="3">
    <location>
        <begin position="1"/>
        <end position="25"/>
    </location>
</feature>
<accession>A0A2I2G840</accession>
<comment type="subcellular location">
    <subcellularLocation>
        <location evidence="1">Membrane</location>
        <topology evidence="1">Multi-pass membrane protein</topology>
    </subcellularLocation>
</comment>
<dbReference type="InterPro" id="IPR050327">
    <property type="entry name" value="Proton-linked_MCT"/>
</dbReference>
<dbReference type="InterPro" id="IPR036259">
    <property type="entry name" value="MFS_trans_sf"/>
</dbReference>
<dbReference type="VEuPathDB" id="FungiDB:P170DRAFT_356875"/>
<feature type="transmembrane region" description="Helical" evidence="4">
    <location>
        <begin position="309"/>
        <end position="329"/>
    </location>
</feature>
<dbReference type="InterPro" id="IPR011701">
    <property type="entry name" value="MFS"/>
</dbReference>
<feature type="transmembrane region" description="Helical" evidence="4">
    <location>
        <begin position="119"/>
        <end position="139"/>
    </location>
</feature>
<feature type="compositionally biased region" description="Polar residues" evidence="3">
    <location>
        <begin position="1"/>
        <end position="12"/>
    </location>
</feature>
<protein>
    <submittedName>
        <fullName evidence="6">MFS general substrate transporter</fullName>
    </submittedName>
</protein>
<dbReference type="RefSeq" id="XP_024704315.1">
    <property type="nucleotide sequence ID" value="XM_024844181.1"/>
</dbReference>
<evidence type="ECO:0000313" key="6">
    <source>
        <dbReference type="EMBL" id="PLB49013.1"/>
    </source>
</evidence>
<dbReference type="SUPFAM" id="SSF103473">
    <property type="entry name" value="MFS general substrate transporter"/>
    <property type="match status" value="1"/>
</dbReference>
<evidence type="ECO:0000256" key="2">
    <source>
        <dbReference type="ARBA" id="ARBA00006727"/>
    </source>
</evidence>
<sequence>MTTVTSEPTVSLTDEKVEQNSSIQPQIDKEDAEFGPAPDGGMRAWLVAAGGSCLFFCCLGFSNSFGAFQEYYLRNQLRGESPDRIAWIGSLSVFLQFGAGMIGGPLFDRFGAKVIRPAAVVYIFAMMMLSLCKTFWQIILVQGVLMGIAMGLLQIPACAAVFQYFDKKRAVAIGVVVSGSSLGGIVMPIAISKMLNNSSLGFGWSVRIIGFLIMPFMAFAIVTVKARLPSRTTKFWISEAYQDPKFIILIISMFFTFIGIFTPIFYIPTYAVTRGMGPTLAGYMPAILNAASTFGRIIPGLLADKYGRLNLFALGGIVTGVIIFCMDSATTNAGLIVYSAAFGFTSGSIISGASAAISLCTQDPRDMGTYMGMGTAISALGVLIGPPVSGVIVEHYQGFFEVSMISGAMCLFGGFVGLMTKLATPQGMFGRV</sequence>
<feature type="transmembrane region" description="Helical" evidence="4">
    <location>
        <begin position="371"/>
        <end position="393"/>
    </location>
</feature>
<feature type="transmembrane region" description="Helical" evidence="4">
    <location>
        <begin position="172"/>
        <end position="192"/>
    </location>
</feature>
<feature type="transmembrane region" description="Helical" evidence="4">
    <location>
        <begin position="399"/>
        <end position="419"/>
    </location>
</feature>
<evidence type="ECO:0000313" key="7">
    <source>
        <dbReference type="Proteomes" id="UP000234275"/>
    </source>
</evidence>
<organism evidence="6 7">
    <name type="scientific">Aspergillus steynii IBT 23096</name>
    <dbReference type="NCBI Taxonomy" id="1392250"/>
    <lineage>
        <taxon>Eukaryota</taxon>
        <taxon>Fungi</taxon>
        <taxon>Dikarya</taxon>
        <taxon>Ascomycota</taxon>
        <taxon>Pezizomycotina</taxon>
        <taxon>Eurotiomycetes</taxon>
        <taxon>Eurotiomycetidae</taxon>
        <taxon>Eurotiales</taxon>
        <taxon>Aspergillaceae</taxon>
        <taxon>Aspergillus</taxon>
        <taxon>Aspergillus subgen. Circumdati</taxon>
    </lineage>
</organism>
<dbReference type="Gene3D" id="1.20.1250.20">
    <property type="entry name" value="MFS general substrate transporter like domains"/>
    <property type="match status" value="2"/>
</dbReference>
<dbReference type="PROSITE" id="PS50850">
    <property type="entry name" value="MFS"/>
    <property type="match status" value="1"/>
</dbReference>
<feature type="transmembrane region" description="Helical" evidence="4">
    <location>
        <begin position="204"/>
        <end position="226"/>
    </location>
</feature>